<sequence length="90" mass="9864">MSAKTLNPGYTIHRPSIQSHGTYSIAPTASTTAEASTTIEEYGATPNHIESFLEVENPLGCIRGVMWVMAFNASVFALGFLIWKSCKLLW</sequence>
<feature type="transmembrane region" description="Helical" evidence="1">
    <location>
        <begin position="64"/>
        <end position="83"/>
    </location>
</feature>
<keyword evidence="1" id="KW-0472">Membrane</keyword>
<dbReference type="EMBL" id="CP030840">
    <property type="protein sequence ID" value="AXC13420.1"/>
    <property type="molecule type" value="Genomic_DNA"/>
</dbReference>
<evidence type="ECO:0000313" key="2">
    <source>
        <dbReference type="EMBL" id="AXC13420.1"/>
    </source>
</evidence>
<reference evidence="2 3" key="1">
    <citation type="journal article" date="2018" name="Front. Microbiol.">
        <title>Hydrolytic Capabilities as a Key to Environmental Success: Chitinolytic and Cellulolytic Acidobacteria From Acidic Sub-arctic Soils and Boreal Peatlands.</title>
        <authorList>
            <person name="Belova S.E."/>
            <person name="Ravin N.V."/>
            <person name="Pankratov T.A."/>
            <person name="Rakitin A.L."/>
            <person name="Ivanova A.A."/>
            <person name="Beletsky A.V."/>
            <person name="Mardanov A.V."/>
            <person name="Sinninghe Damste J.S."/>
            <person name="Dedysh S.N."/>
        </authorList>
    </citation>
    <scope>NUCLEOTIDE SEQUENCE [LARGE SCALE GENOMIC DNA]</scope>
    <source>
        <strain evidence="2 3">SBC82</strain>
    </source>
</reference>
<dbReference type="AlphaFoldDB" id="A0A2Z5G316"/>
<proteinExistence type="predicted"/>
<keyword evidence="3" id="KW-1185">Reference proteome</keyword>
<gene>
    <name evidence="2" type="ORF">ACPOL_4143</name>
</gene>
<accession>A0A2Z5G316</accession>
<protein>
    <submittedName>
        <fullName evidence="2">Uncharacterized protein</fullName>
    </submittedName>
</protein>
<dbReference type="RefSeq" id="WP_114208413.1">
    <property type="nucleotide sequence ID" value="NZ_CP030840.1"/>
</dbReference>
<name>A0A2Z5G316_9BACT</name>
<dbReference type="KEGG" id="abas:ACPOL_4143"/>
<keyword evidence="1" id="KW-0812">Transmembrane</keyword>
<evidence type="ECO:0000256" key="1">
    <source>
        <dbReference type="SAM" id="Phobius"/>
    </source>
</evidence>
<dbReference type="Proteomes" id="UP000253606">
    <property type="component" value="Chromosome"/>
</dbReference>
<keyword evidence="1" id="KW-1133">Transmembrane helix</keyword>
<organism evidence="2 3">
    <name type="scientific">Acidisarcina polymorpha</name>
    <dbReference type="NCBI Taxonomy" id="2211140"/>
    <lineage>
        <taxon>Bacteria</taxon>
        <taxon>Pseudomonadati</taxon>
        <taxon>Acidobacteriota</taxon>
        <taxon>Terriglobia</taxon>
        <taxon>Terriglobales</taxon>
        <taxon>Acidobacteriaceae</taxon>
        <taxon>Acidisarcina</taxon>
    </lineage>
</organism>
<evidence type="ECO:0000313" key="3">
    <source>
        <dbReference type="Proteomes" id="UP000253606"/>
    </source>
</evidence>